<dbReference type="Proteomes" id="UP000247346">
    <property type="component" value="Unassembled WGS sequence"/>
</dbReference>
<dbReference type="AlphaFoldDB" id="A0A2P5Z7G9"/>
<reference evidence="4 5" key="1">
    <citation type="submission" date="2016-08" db="EMBL/GenBank/DDBJ databases">
        <authorList>
            <person name="Seilhamer J.J."/>
        </authorList>
    </citation>
    <scope>NUCLEOTIDE SEQUENCE [LARGE SCALE GENOMIC DNA]</scope>
    <source>
        <strain evidence="4 5">CFBP4641</strain>
    </source>
</reference>
<evidence type="ECO:0000313" key="4">
    <source>
        <dbReference type="EMBL" id="PPU84308.1"/>
    </source>
</evidence>
<keyword evidence="2" id="KW-0012">Acyltransferase</keyword>
<evidence type="ECO:0000259" key="3">
    <source>
        <dbReference type="PROSITE" id="PS51186"/>
    </source>
</evidence>
<organism evidence="4 5">
    <name type="scientific">Xanthomonas sacchari</name>
    <dbReference type="NCBI Taxonomy" id="56458"/>
    <lineage>
        <taxon>Bacteria</taxon>
        <taxon>Pseudomonadati</taxon>
        <taxon>Pseudomonadota</taxon>
        <taxon>Gammaproteobacteria</taxon>
        <taxon>Lysobacterales</taxon>
        <taxon>Lysobacteraceae</taxon>
        <taxon>Xanthomonas</taxon>
    </lineage>
</organism>
<evidence type="ECO:0000256" key="2">
    <source>
        <dbReference type="ARBA" id="ARBA00023315"/>
    </source>
</evidence>
<evidence type="ECO:0000256" key="1">
    <source>
        <dbReference type="ARBA" id="ARBA00022679"/>
    </source>
</evidence>
<dbReference type="InterPro" id="IPR050832">
    <property type="entry name" value="Bact_Acetyltransf"/>
</dbReference>
<evidence type="ECO:0000313" key="5">
    <source>
        <dbReference type="Proteomes" id="UP000247346"/>
    </source>
</evidence>
<dbReference type="Pfam" id="PF00583">
    <property type="entry name" value="Acetyltransf_1"/>
    <property type="match status" value="1"/>
</dbReference>
<dbReference type="InterPro" id="IPR000182">
    <property type="entry name" value="GNAT_dom"/>
</dbReference>
<dbReference type="OrthoDB" id="193056at2"/>
<dbReference type="InterPro" id="IPR016181">
    <property type="entry name" value="Acyl_CoA_acyltransferase"/>
</dbReference>
<dbReference type="PANTHER" id="PTHR43877">
    <property type="entry name" value="AMINOALKYLPHOSPHONATE N-ACETYLTRANSFERASE-RELATED-RELATED"/>
    <property type="match status" value="1"/>
</dbReference>
<dbReference type="PROSITE" id="PS51186">
    <property type="entry name" value="GNAT"/>
    <property type="match status" value="1"/>
</dbReference>
<dbReference type="EMBL" id="MDEK01000003">
    <property type="protein sequence ID" value="PPU84308.1"/>
    <property type="molecule type" value="Genomic_DNA"/>
</dbReference>
<dbReference type="SUPFAM" id="SSF55729">
    <property type="entry name" value="Acyl-CoA N-acyltransferases (Nat)"/>
    <property type="match status" value="1"/>
</dbReference>
<dbReference type="GO" id="GO:0016747">
    <property type="term" value="F:acyltransferase activity, transferring groups other than amino-acyl groups"/>
    <property type="evidence" value="ECO:0007669"/>
    <property type="project" value="InterPro"/>
</dbReference>
<proteinExistence type="predicted"/>
<gene>
    <name evidence="4" type="ORF">XsacCFBP4641_04390</name>
</gene>
<dbReference type="PANTHER" id="PTHR43877:SF2">
    <property type="entry name" value="AMINOALKYLPHOSPHONATE N-ACETYLTRANSFERASE-RELATED"/>
    <property type="match status" value="1"/>
</dbReference>
<keyword evidence="1 4" id="KW-0808">Transferase</keyword>
<dbReference type="RefSeq" id="WP_010342537.1">
    <property type="nucleotide sequence ID" value="NZ_CP132343.1"/>
</dbReference>
<dbReference type="GeneID" id="93879383"/>
<sequence>MSAPGTLQDELRWRTAGVADQPALLAMLQAFYAEDGIAFDAERVTRGLQALLAQPALGEALLWLAPDDAVVGYALVTACFSVELGGRYLLLDELYLGPAARGRGWGRRAVELVEARARALGVDVLRMEVNHHNAAAKRLYLGLGYRDDARDQLSRRLDMAP</sequence>
<comment type="caution">
    <text evidence="4">The sequence shown here is derived from an EMBL/GenBank/DDBJ whole genome shotgun (WGS) entry which is preliminary data.</text>
</comment>
<feature type="domain" description="N-acetyltransferase" evidence="3">
    <location>
        <begin position="11"/>
        <end position="161"/>
    </location>
</feature>
<accession>A0A2P5Z7G9</accession>
<dbReference type="CDD" id="cd04301">
    <property type="entry name" value="NAT_SF"/>
    <property type="match status" value="1"/>
</dbReference>
<dbReference type="Gene3D" id="3.40.630.30">
    <property type="match status" value="1"/>
</dbReference>
<name>A0A2P5Z7G9_9XANT</name>
<protein>
    <submittedName>
        <fullName evidence="4">N-acetyltransferase</fullName>
    </submittedName>
</protein>